<feature type="signal peptide" evidence="2">
    <location>
        <begin position="1"/>
        <end position="19"/>
    </location>
</feature>
<dbReference type="InParanoid" id="A0A401H1R7"/>
<dbReference type="OrthoDB" id="3362246at2759"/>
<evidence type="ECO:0000256" key="2">
    <source>
        <dbReference type="SAM" id="SignalP"/>
    </source>
</evidence>
<gene>
    <name evidence="3" type="ORF">SCP_1301900</name>
</gene>
<name>A0A401H1R7_9APHY</name>
<dbReference type="RefSeq" id="XP_027619288.1">
    <property type="nucleotide sequence ID" value="XM_027763487.1"/>
</dbReference>
<organism evidence="3 4">
    <name type="scientific">Sparassis crispa</name>
    <dbReference type="NCBI Taxonomy" id="139825"/>
    <lineage>
        <taxon>Eukaryota</taxon>
        <taxon>Fungi</taxon>
        <taxon>Dikarya</taxon>
        <taxon>Basidiomycota</taxon>
        <taxon>Agaricomycotina</taxon>
        <taxon>Agaricomycetes</taxon>
        <taxon>Polyporales</taxon>
        <taxon>Sparassidaceae</taxon>
        <taxon>Sparassis</taxon>
    </lineage>
</organism>
<dbReference type="GeneID" id="38785292"/>
<sequence length="205" mass="19144">MKSIASLVTLALFATGVAAQSTCTINTPGSVSECIPTLLSWTGGSSPYYLLYGPLTGDSFSWTTNITQGTYISLTLRDSTGAACQSAPFSINAGNADCLAASASSSASSAASTSGASATSSGASSSAASTSGAASSSASSASSASASHSSAASPSASSHSGSSSSGSSSATSSAPAASHTSGAGVNEASLGLAGVVGAILAAVLV</sequence>
<feature type="chain" id="PRO_5019364771" evidence="2">
    <location>
        <begin position="20"/>
        <end position="205"/>
    </location>
</feature>
<keyword evidence="2" id="KW-0732">Signal</keyword>
<dbReference type="EMBL" id="BFAD01000013">
    <property type="protein sequence ID" value="GBE88375.1"/>
    <property type="molecule type" value="Genomic_DNA"/>
</dbReference>
<protein>
    <submittedName>
        <fullName evidence="3">Uncharacterized protein</fullName>
    </submittedName>
</protein>
<feature type="region of interest" description="Disordered" evidence="1">
    <location>
        <begin position="148"/>
        <end position="183"/>
    </location>
</feature>
<dbReference type="AlphaFoldDB" id="A0A401H1R7"/>
<proteinExistence type="predicted"/>
<reference evidence="3 4" key="1">
    <citation type="journal article" date="2018" name="Sci. Rep.">
        <title>Genome sequence of the cauliflower mushroom Sparassis crispa (Hanabiratake) and its association with beneficial usage.</title>
        <authorList>
            <person name="Kiyama R."/>
            <person name="Furutani Y."/>
            <person name="Kawaguchi K."/>
            <person name="Nakanishi T."/>
        </authorList>
    </citation>
    <scope>NUCLEOTIDE SEQUENCE [LARGE SCALE GENOMIC DNA]</scope>
</reference>
<evidence type="ECO:0000313" key="4">
    <source>
        <dbReference type="Proteomes" id="UP000287166"/>
    </source>
</evidence>
<evidence type="ECO:0000313" key="3">
    <source>
        <dbReference type="EMBL" id="GBE88375.1"/>
    </source>
</evidence>
<dbReference type="Proteomes" id="UP000287166">
    <property type="component" value="Unassembled WGS sequence"/>
</dbReference>
<dbReference type="STRING" id="139825.A0A401H1R7"/>
<accession>A0A401H1R7</accession>
<comment type="caution">
    <text evidence="3">The sequence shown here is derived from an EMBL/GenBank/DDBJ whole genome shotgun (WGS) entry which is preliminary data.</text>
</comment>
<evidence type="ECO:0000256" key="1">
    <source>
        <dbReference type="SAM" id="MobiDB-lite"/>
    </source>
</evidence>
<keyword evidence="4" id="KW-1185">Reference proteome</keyword>